<dbReference type="AlphaFoldDB" id="A0A378TMC1"/>
<accession>A0A378TMC1</accession>
<proteinExistence type="predicted"/>
<evidence type="ECO:0000313" key="2">
    <source>
        <dbReference type="Proteomes" id="UP000254978"/>
    </source>
</evidence>
<dbReference type="Proteomes" id="UP000254978">
    <property type="component" value="Unassembled WGS sequence"/>
</dbReference>
<dbReference type="GO" id="GO:0004674">
    <property type="term" value="F:protein serine/threonine kinase activity"/>
    <property type="evidence" value="ECO:0007669"/>
    <property type="project" value="UniProtKB-KW"/>
</dbReference>
<gene>
    <name evidence="1" type="ORF">NCTC10821_04469</name>
</gene>
<dbReference type="OrthoDB" id="4733602at2"/>
<keyword evidence="1" id="KW-0808">Transferase</keyword>
<protein>
    <submittedName>
        <fullName evidence="1">Serine/threonine protein kinase</fullName>
    </submittedName>
</protein>
<sequence length="182" mass="18324">MAVAAAGAVAVIGAVLAWAAWPPSETGGPVSPESATSVDQARSGQLRAGLPSGYAPESCVDVAVAAGSASLAVVQCGPGAAPNGPDSATFTLFGGDQAMADGFDELVSRLALVDCPGDIQSPGPWRVSTGPQQARGILVCGFDGEAPVVGWTQLETHILSVVAADSRGSSMAELFQWWSRQS</sequence>
<organism evidence="1 2">
    <name type="scientific">Mycolicibacterium tokaiense</name>
    <dbReference type="NCBI Taxonomy" id="39695"/>
    <lineage>
        <taxon>Bacteria</taxon>
        <taxon>Bacillati</taxon>
        <taxon>Actinomycetota</taxon>
        <taxon>Actinomycetes</taxon>
        <taxon>Mycobacteriales</taxon>
        <taxon>Mycobacteriaceae</taxon>
        <taxon>Mycolicibacterium</taxon>
    </lineage>
</organism>
<reference evidence="1 2" key="1">
    <citation type="submission" date="2018-06" db="EMBL/GenBank/DDBJ databases">
        <authorList>
            <consortium name="Pathogen Informatics"/>
            <person name="Doyle S."/>
        </authorList>
    </citation>
    <scope>NUCLEOTIDE SEQUENCE [LARGE SCALE GENOMIC DNA]</scope>
    <source>
        <strain evidence="1 2">NCTC10821</strain>
    </source>
</reference>
<keyword evidence="1" id="KW-0418">Kinase</keyword>
<dbReference type="EMBL" id="UGQT01000001">
    <property type="protein sequence ID" value="STZ60925.1"/>
    <property type="molecule type" value="Genomic_DNA"/>
</dbReference>
<dbReference type="RefSeq" id="WP_115279980.1">
    <property type="nucleotide sequence ID" value="NZ_AP022600.1"/>
</dbReference>
<name>A0A378TMC1_9MYCO</name>
<evidence type="ECO:0000313" key="1">
    <source>
        <dbReference type="EMBL" id="STZ60925.1"/>
    </source>
</evidence>
<keyword evidence="1" id="KW-0723">Serine/threonine-protein kinase</keyword>
<keyword evidence="2" id="KW-1185">Reference proteome</keyword>